<evidence type="ECO:0000313" key="2">
    <source>
        <dbReference type="EMBL" id="EEP55497.1"/>
    </source>
</evidence>
<dbReference type="Gene3D" id="1.10.10.10">
    <property type="entry name" value="Winged helix-like DNA-binding domain superfamily/Winged helix DNA-binding domain"/>
    <property type="match status" value="1"/>
</dbReference>
<comment type="caution">
    <text evidence="2">The sequence shown here is derived from an EMBL/GenBank/DDBJ whole genome shotgun (WGS) entry which is preliminary data.</text>
</comment>
<reference evidence="2 3" key="1">
    <citation type="submission" date="2009-08" db="EMBL/GenBank/DDBJ databases">
        <authorList>
            <person name="Shrivastava S."/>
            <person name="Brinkac L.B."/>
            <person name="Brown J.L."/>
            <person name="Bruce D.B."/>
            <person name="Detter C."/>
            <person name="Green L.D."/>
            <person name="Munk C.A."/>
            <person name="Rogers Y.C."/>
            <person name="Tapia R."/>
            <person name="Sims D.R."/>
            <person name="Smith L.A."/>
            <person name="Smith T.J."/>
            <person name="Sutton G."/>
            <person name="Brettin T."/>
        </authorList>
    </citation>
    <scope>NUCLEOTIDE SEQUENCE [LARGE SCALE GENOMIC DNA]</scope>
    <source>
        <strain evidence="3">E4 str. BoNT E BL5262</strain>
    </source>
</reference>
<gene>
    <name evidence="2" type="ORF">CLP_3924</name>
</gene>
<evidence type="ECO:0000313" key="3">
    <source>
        <dbReference type="Proteomes" id="UP000003081"/>
    </source>
</evidence>
<protein>
    <recommendedName>
        <fullName evidence="1">TnsA endonuclease C-terminal domain-containing protein</fullName>
    </recommendedName>
</protein>
<proteinExistence type="predicted"/>
<keyword evidence="3" id="KW-1185">Reference proteome</keyword>
<evidence type="ECO:0000259" key="1">
    <source>
        <dbReference type="Pfam" id="PF08721"/>
    </source>
</evidence>
<sequence length="94" mass="11169">MYDIDYFQEIDNFDLKDLVYEFVRRIIDDERSVRKISLEFDNDMGLEKGSGLSIFKYLLINKIIEIDITEKIDVNKHIPIVSIQKEKIEKVEAI</sequence>
<dbReference type="InterPro" id="IPR014832">
    <property type="entry name" value="TnsA_C"/>
</dbReference>
<dbReference type="HOGENOM" id="CLU_2381078_0_0_9"/>
<dbReference type="AlphaFoldDB" id="C4IEU8"/>
<dbReference type="Proteomes" id="UP000003081">
    <property type="component" value="Unassembled WGS sequence"/>
</dbReference>
<feature type="domain" description="TnsA endonuclease C-terminal" evidence="1">
    <location>
        <begin position="4"/>
        <end position="68"/>
    </location>
</feature>
<dbReference type="EMBL" id="ACOM01000004">
    <property type="protein sequence ID" value="EEP55497.1"/>
    <property type="molecule type" value="Genomic_DNA"/>
</dbReference>
<dbReference type="InterPro" id="IPR036388">
    <property type="entry name" value="WH-like_DNA-bd_sf"/>
</dbReference>
<dbReference type="Pfam" id="PF08721">
    <property type="entry name" value="Tn7_Tnp_TnsA_C"/>
    <property type="match status" value="1"/>
</dbReference>
<organism evidence="2 3">
    <name type="scientific">Clostridium butyricum E4 str. BoNT E BL5262</name>
    <dbReference type="NCBI Taxonomy" id="632245"/>
    <lineage>
        <taxon>Bacteria</taxon>
        <taxon>Bacillati</taxon>
        <taxon>Bacillota</taxon>
        <taxon>Clostridia</taxon>
        <taxon>Eubacteriales</taxon>
        <taxon>Clostridiaceae</taxon>
        <taxon>Clostridium</taxon>
    </lineage>
</organism>
<accession>C4IEU8</accession>
<name>C4IEU8_CLOBU</name>